<feature type="modified residue" description="4-aspartylphosphate" evidence="5">
    <location>
        <position position="55"/>
    </location>
</feature>
<dbReference type="GO" id="GO:0006355">
    <property type="term" value="P:regulation of DNA-templated transcription"/>
    <property type="evidence" value="ECO:0007669"/>
    <property type="project" value="InterPro"/>
</dbReference>
<dbReference type="InterPro" id="IPR039420">
    <property type="entry name" value="WalR-like"/>
</dbReference>
<dbReference type="InterPro" id="IPR016032">
    <property type="entry name" value="Sig_transdc_resp-reg_C-effctor"/>
</dbReference>
<dbReference type="Pfam" id="PF00072">
    <property type="entry name" value="Response_reg"/>
    <property type="match status" value="1"/>
</dbReference>
<dbReference type="PROSITE" id="PS50110">
    <property type="entry name" value="RESPONSE_REGULATORY"/>
    <property type="match status" value="1"/>
</dbReference>
<accession>A0A8J7KMQ9</accession>
<dbReference type="CDD" id="cd06170">
    <property type="entry name" value="LuxR_C_like"/>
    <property type="match status" value="1"/>
</dbReference>
<dbReference type="EMBL" id="JADOUF010000001">
    <property type="protein sequence ID" value="MBG6134292.1"/>
    <property type="molecule type" value="Genomic_DNA"/>
</dbReference>
<protein>
    <submittedName>
        <fullName evidence="8">DNA-binding NarL/FixJ family response regulator</fullName>
    </submittedName>
</protein>
<comment type="caution">
    <text evidence="8">The sequence shown here is derived from an EMBL/GenBank/DDBJ whole genome shotgun (WGS) entry which is preliminary data.</text>
</comment>
<evidence type="ECO:0000313" key="9">
    <source>
        <dbReference type="Proteomes" id="UP000622552"/>
    </source>
</evidence>
<dbReference type="PANTHER" id="PTHR43214:SF24">
    <property type="entry name" value="TRANSCRIPTIONAL REGULATORY PROTEIN NARL-RELATED"/>
    <property type="match status" value="1"/>
</dbReference>
<dbReference type="AlphaFoldDB" id="A0A8J7KMQ9"/>
<dbReference type="GO" id="GO:0000160">
    <property type="term" value="P:phosphorelay signal transduction system"/>
    <property type="evidence" value="ECO:0007669"/>
    <property type="project" value="InterPro"/>
</dbReference>
<evidence type="ECO:0000259" key="7">
    <source>
        <dbReference type="PROSITE" id="PS50110"/>
    </source>
</evidence>
<gene>
    <name evidence="8" type="ORF">IW245_000486</name>
</gene>
<dbReference type="InterPro" id="IPR000792">
    <property type="entry name" value="Tscrpt_reg_LuxR_C"/>
</dbReference>
<evidence type="ECO:0000256" key="1">
    <source>
        <dbReference type="ARBA" id="ARBA00022553"/>
    </source>
</evidence>
<dbReference type="SMART" id="SM00448">
    <property type="entry name" value="REC"/>
    <property type="match status" value="1"/>
</dbReference>
<sequence>MTIRVLIADDQALIRAGFRVLIDSAPDLEIVGEAATGREAVALARSARADVVLMDIRMPDLDGLEATTAITADDDLAGVRVLILTTFEIDEYVLRALRAGASGFLSKGVEPAELLDAIRVVARGDALLSPKATRSLITRFLAQPEPTQAAVPPQLHALTDREREILLLVATGLSNDEIAERLHLSPLTAKTHVNRAMTKLGARDRAQLVVIAYQSGLIRA</sequence>
<reference evidence="8" key="1">
    <citation type="submission" date="2020-11" db="EMBL/GenBank/DDBJ databases">
        <title>Sequencing the genomes of 1000 actinobacteria strains.</title>
        <authorList>
            <person name="Klenk H.-P."/>
        </authorList>
    </citation>
    <scope>NUCLEOTIDE SEQUENCE</scope>
    <source>
        <strain evidence="8">DSM 45356</strain>
    </source>
</reference>
<evidence type="ECO:0000256" key="4">
    <source>
        <dbReference type="ARBA" id="ARBA00023163"/>
    </source>
</evidence>
<keyword evidence="9" id="KW-1185">Reference proteome</keyword>
<evidence type="ECO:0000259" key="6">
    <source>
        <dbReference type="PROSITE" id="PS50043"/>
    </source>
</evidence>
<proteinExistence type="predicted"/>
<dbReference type="SUPFAM" id="SSF52172">
    <property type="entry name" value="CheY-like"/>
    <property type="match status" value="1"/>
</dbReference>
<dbReference type="InterPro" id="IPR058245">
    <property type="entry name" value="NreC/VraR/RcsB-like_REC"/>
</dbReference>
<keyword evidence="2" id="KW-0805">Transcription regulation</keyword>
<keyword evidence="3 8" id="KW-0238">DNA-binding</keyword>
<feature type="domain" description="Response regulatory" evidence="7">
    <location>
        <begin position="4"/>
        <end position="122"/>
    </location>
</feature>
<keyword evidence="4" id="KW-0804">Transcription</keyword>
<evidence type="ECO:0000256" key="5">
    <source>
        <dbReference type="PROSITE-ProRule" id="PRU00169"/>
    </source>
</evidence>
<organism evidence="8 9">
    <name type="scientific">Longispora fulva</name>
    <dbReference type="NCBI Taxonomy" id="619741"/>
    <lineage>
        <taxon>Bacteria</taxon>
        <taxon>Bacillati</taxon>
        <taxon>Actinomycetota</taxon>
        <taxon>Actinomycetes</taxon>
        <taxon>Micromonosporales</taxon>
        <taxon>Micromonosporaceae</taxon>
        <taxon>Longispora</taxon>
    </lineage>
</organism>
<dbReference type="InterPro" id="IPR011006">
    <property type="entry name" value="CheY-like_superfamily"/>
</dbReference>
<dbReference type="SMART" id="SM00421">
    <property type="entry name" value="HTH_LUXR"/>
    <property type="match status" value="1"/>
</dbReference>
<name>A0A8J7KMQ9_9ACTN</name>
<dbReference type="SUPFAM" id="SSF46894">
    <property type="entry name" value="C-terminal effector domain of the bipartite response regulators"/>
    <property type="match status" value="1"/>
</dbReference>
<dbReference type="Proteomes" id="UP000622552">
    <property type="component" value="Unassembled WGS sequence"/>
</dbReference>
<keyword evidence="1 5" id="KW-0597">Phosphoprotein</keyword>
<evidence type="ECO:0000313" key="8">
    <source>
        <dbReference type="EMBL" id="MBG6134292.1"/>
    </source>
</evidence>
<feature type="domain" description="HTH luxR-type" evidence="6">
    <location>
        <begin position="151"/>
        <end position="216"/>
    </location>
</feature>
<evidence type="ECO:0000256" key="3">
    <source>
        <dbReference type="ARBA" id="ARBA00023125"/>
    </source>
</evidence>
<evidence type="ECO:0000256" key="2">
    <source>
        <dbReference type="ARBA" id="ARBA00023015"/>
    </source>
</evidence>
<dbReference type="CDD" id="cd17535">
    <property type="entry name" value="REC_NarL-like"/>
    <property type="match status" value="1"/>
</dbReference>
<dbReference type="PROSITE" id="PS50043">
    <property type="entry name" value="HTH_LUXR_2"/>
    <property type="match status" value="1"/>
</dbReference>
<dbReference type="Pfam" id="PF00196">
    <property type="entry name" value="GerE"/>
    <property type="match status" value="1"/>
</dbReference>
<dbReference type="PRINTS" id="PR00038">
    <property type="entry name" value="HTHLUXR"/>
</dbReference>
<dbReference type="InterPro" id="IPR001789">
    <property type="entry name" value="Sig_transdc_resp-reg_receiver"/>
</dbReference>
<dbReference type="PANTHER" id="PTHR43214">
    <property type="entry name" value="TWO-COMPONENT RESPONSE REGULATOR"/>
    <property type="match status" value="1"/>
</dbReference>
<dbReference type="RefSeq" id="WP_197001548.1">
    <property type="nucleotide sequence ID" value="NZ_BONS01000033.1"/>
</dbReference>
<dbReference type="Gene3D" id="3.40.50.2300">
    <property type="match status" value="1"/>
</dbReference>
<dbReference type="GO" id="GO:0003677">
    <property type="term" value="F:DNA binding"/>
    <property type="evidence" value="ECO:0007669"/>
    <property type="project" value="UniProtKB-KW"/>
</dbReference>